<evidence type="ECO:0000256" key="8">
    <source>
        <dbReference type="ARBA" id="ARBA00022723"/>
    </source>
</evidence>
<comment type="catalytic activity">
    <reaction evidence="26">
        <text>1-tetradecanoyl-sn-glycero-3-phosphocholine + H2O = 1-tetradecanoyl-sn-glycerol + phosphocholine + H(+)</text>
        <dbReference type="Rhea" id="RHEA:40999"/>
        <dbReference type="ChEBI" id="CHEBI:15377"/>
        <dbReference type="ChEBI" id="CHEBI:15378"/>
        <dbReference type="ChEBI" id="CHEBI:64489"/>
        <dbReference type="ChEBI" id="CHEBI:75536"/>
        <dbReference type="ChEBI" id="CHEBI:295975"/>
    </reaction>
    <physiologicalReaction direction="left-to-right" evidence="26">
        <dbReference type="Rhea" id="RHEA:41000"/>
    </physiologicalReaction>
</comment>
<dbReference type="SUPFAM" id="SSF53649">
    <property type="entry name" value="Alkaline phosphatase-like"/>
    <property type="match status" value="2"/>
</dbReference>
<evidence type="ECO:0000256" key="16">
    <source>
        <dbReference type="ARBA" id="ARBA00023180"/>
    </source>
</evidence>
<evidence type="ECO:0000256" key="19">
    <source>
        <dbReference type="ARBA" id="ARBA00032556"/>
    </source>
</evidence>
<comment type="cofactor">
    <cofactor evidence="1">
        <name>Zn(2+)</name>
        <dbReference type="ChEBI" id="CHEBI:29105"/>
    </cofactor>
</comment>
<dbReference type="OrthoDB" id="415411at2759"/>
<evidence type="ECO:0000256" key="24">
    <source>
        <dbReference type="ARBA" id="ARBA00047494"/>
    </source>
</evidence>
<comment type="catalytic activity">
    <reaction evidence="22">
        <text>1-(9Z-octadecenoyl)-sn-glycero-3-phosphocholine + H2O = 1-(9Z-octadecenoyl)-sn-glycerol + phosphocholine + H(+)</text>
        <dbReference type="Rhea" id="RHEA:41091"/>
        <dbReference type="ChEBI" id="CHEBI:15377"/>
        <dbReference type="ChEBI" id="CHEBI:15378"/>
        <dbReference type="ChEBI" id="CHEBI:28610"/>
        <dbReference type="ChEBI" id="CHEBI:75757"/>
        <dbReference type="ChEBI" id="CHEBI:295975"/>
    </reaction>
    <physiologicalReaction direction="left-to-right" evidence="22">
        <dbReference type="Rhea" id="RHEA:41092"/>
    </physiologicalReaction>
</comment>
<dbReference type="InterPro" id="IPR002591">
    <property type="entry name" value="Phosphodiest/P_Trfase"/>
</dbReference>
<dbReference type="AlphaFoldDB" id="A0A7R9L5W6"/>
<evidence type="ECO:0000256" key="1">
    <source>
        <dbReference type="ARBA" id="ARBA00001947"/>
    </source>
</evidence>
<evidence type="ECO:0000256" key="22">
    <source>
        <dbReference type="ARBA" id="ARBA00047322"/>
    </source>
</evidence>
<evidence type="ECO:0000256" key="17">
    <source>
        <dbReference type="ARBA" id="ARBA00023288"/>
    </source>
</evidence>
<keyword evidence="11" id="KW-0862">Zinc</keyword>
<dbReference type="GO" id="GO:0046872">
    <property type="term" value="F:metal ion binding"/>
    <property type="evidence" value="ECO:0007669"/>
    <property type="project" value="UniProtKB-KW"/>
</dbReference>
<dbReference type="GO" id="GO:0047390">
    <property type="term" value="F:glycerophosphocholine cholinephosphodiesterase activity"/>
    <property type="evidence" value="ECO:0007669"/>
    <property type="project" value="UniProtKB-EC"/>
</dbReference>
<evidence type="ECO:0000256" key="5">
    <source>
        <dbReference type="ARBA" id="ARBA00022475"/>
    </source>
</evidence>
<sequence length="675" mass="77468">MIQNYMYDNQTGDHFLMGPHPNASHTHWWTQSEPLWITAEKQGIKTAMYLWDGCQVAFNGIEVTHCVEYHTVSEDQSKADDETRNYSQKILDDFADDKYGLVFLYHEMVDHIGHAFGPNSPNIREAIKGIDEILYDLYNSLAKRKLDKEVNVVIVSDHGMTQLDDFKPIVLEDRVDFNNIEVFLGGGSGAQITPKADKLDEVYKQLRRVKGIKVYKRDDIPKQFHYKHNSLVLPILVTVDIGYTLRAPRIEGVVYPANQPQKKPRGGNHGYDINDIDMRGIMYGFGPAFKKNFMAQPLEMVDHYNLFCHLLGINPIPNNGTDSKVREMLVSNIENDINVRFKRNPIEEEDEGDDKIDDKSNESEDKSTPEVTDNTTTEEPNGGEESDEYDSPEEQTPDVPQEGVKLLIILVDGFRWDYVSRDKSLKGFRRIATNGVSAEYVKPIFPANSYPNWYSIVTGLYGESHGMIQNYMYDQTRDDVFAMAPHPNASHNHWWNQTEPLWVTAEKNGIKSAVYLWDGCQVRIGGIKPYVCHKYKALYDSDDANNETRIYIKNILDDFSNDKYRLALLYYEFVDHTGMSWPLNILCHAYGPRSRKTRKAIRDVDRMIDELYDSIEDRKIDNDVNVVIVSDHGMIGKEGSQVIHMKDILDFNDIELFLGEGSVSQILPEEGKEEE</sequence>
<evidence type="ECO:0000256" key="15">
    <source>
        <dbReference type="ARBA" id="ARBA00023157"/>
    </source>
</evidence>
<keyword evidence="10" id="KW-0378">Hydrolase</keyword>
<reference evidence="33" key="1">
    <citation type="submission" date="2020-11" db="EMBL/GenBank/DDBJ databases">
        <authorList>
            <person name="Tran Van P."/>
        </authorList>
    </citation>
    <scope>NUCLEOTIDE SEQUENCE</scope>
</reference>
<comment type="catalytic activity">
    <reaction evidence="24">
        <text>a 1-O-alkyl-sn-glycero-3-phosphocholine + H2O = a 1-O-alkyl-sn-glycerol + phosphocholine + H(+)</text>
        <dbReference type="Rhea" id="RHEA:36083"/>
        <dbReference type="ChEBI" id="CHEBI:15377"/>
        <dbReference type="ChEBI" id="CHEBI:15378"/>
        <dbReference type="ChEBI" id="CHEBI:15850"/>
        <dbReference type="ChEBI" id="CHEBI:30909"/>
        <dbReference type="ChEBI" id="CHEBI:295975"/>
    </reaction>
    <physiologicalReaction direction="left-to-right" evidence="24">
        <dbReference type="Rhea" id="RHEA:36084"/>
    </physiologicalReaction>
</comment>
<evidence type="ECO:0000256" key="32">
    <source>
        <dbReference type="SAM" id="MobiDB-lite"/>
    </source>
</evidence>
<keyword evidence="12" id="KW-0442">Lipid degradation</keyword>
<keyword evidence="7" id="KW-0336">GPI-anchor</keyword>
<keyword evidence="14" id="KW-0472">Membrane</keyword>
<keyword evidence="5" id="KW-1003">Cell membrane</keyword>
<evidence type="ECO:0000256" key="2">
    <source>
        <dbReference type="ARBA" id="ARBA00004609"/>
    </source>
</evidence>
<dbReference type="PANTHER" id="PTHR10151:SF66">
    <property type="entry name" value="GLYCEROPHOSPHOCHOLINE CHOLINEPHOSPHODIESTERASE ENPP6"/>
    <property type="match status" value="1"/>
</dbReference>
<comment type="subcellular location">
    <subcellularLocation>
        <location evidence="2">Cell membrane</location>
        <topology evidence="2">Lipid-anchor</topology>
        <topology evidence="2">GPI-anchor</topology>
    </subcellularLocation>
</comment>
<comment type="catalytic activity">
    <reaction evidence="23">
        <text>glycero-2-phosphocholine + H2O = phosphocholine + glycerol + H(+)</text>
        <dbReference type="Rhea" id="RHEA:61684"/>
        <dbReference type="ChEBI" id="CHEBI:15377"/>
        <dbReference type="ChEBI" id="CHEBI:15378"/>
        <dbReference type="ChEBI" id="CHEBI:17754"/>
        <dbReference type="ChEBI" id="CHEBI:144950"/>
        <dbReference type="ChEBI" id="CHEBI:295975"/>
    </reaction>
    <physiologicalReaction direction="left-to-right" evidence="23">
        <dbReference type="Rhea" id="RHEA:61685"/>
    </physiologicalReaction>
</comment>
<dbReference type="CDD" id="cd16018">
    <property type="entry name" value="Enpp"/>
    <property type="match status" value="2"/>
</dbReference>
<dbReference type="GO" id="GO:0016042">
    <property type="term" value="P:lipid catabolic process"/>
    <property type="evidence" value="ECO:0007669"/>
    <property type="project" value="UniProtKB-KW"/>
</dbReference>
<evidence type="ECO:0000256" key="27">
    <source>
        <dbReference type="ARBA" id="ARBA00048209"/>
    </source>
</evidence>
<feature type="compositionally biased region" description="Acidic residues" evidence="32">
    <location>
        <begin position="381"/>
        <end position="396"/>
    </location>
</feature>
<keyword evidence="16" id="KW-0325">Glycoprotein</keyword>
<evidence type="ECO:0000256" key="13">
    <source>
        <dbReference type="ARBA" id="ARBA00023098"/>
    </source>
</evidence>
<evidence type="ECO:0000256" key="9">
    <source>
        <dbReference type="ARBA" id="ARBA00022729"/>
    </source>
</evidence>
<evidence type="ECO:0000313" key="33">
    <source>
        <dbReference type="EMBL" id="CAD7634467.1"/>
    </source>
</evidence>
<keyword evidence="9" id="KW-0732">Signal</keyword>
<dbReference type="EMBL" id="CAJPIZ010014708">
    <property type="protein sequence ID" value="CAG2114897.1"/>
    <property type="molecule type" value="Genomic_DNA"/>
</dbReference>
<comment type="catalytic activity">
    <reaction evidence="29">
        <text>sn-glycerol 3-phosphocholine + H2O = phosphocholine + glycerol + H(+)</text>
        <dbReference type="Rhea" id="RHEA:19545"/>
        <dbReference type="ChEBI" id="CHEBI:15377"/>
        <dbReference type="ChEBI" id="CHEBI:15378"/>
        <dbReference type="ChEBI" id="CHEBI:16870"/>
        <dbReference type="ChEBI" id="CHEBI:17754"/>
        <dbReference type="ChEBI" id="CHEBI:295975"/>
        <dbReference type="EC" id="3.1.4.38"/>
    </reaction>
    <physiologicalReaction direction="left-to-right" evidence="29">
        <dbReference type="Rhea" id="RHEA:19546"/>
    </physiologicalReaction>
</comment>
<evidence type="ECO:0000256" key="6">
    <source>
        <dbReference type="ARBA" id="ARBA00022553"/>
    </source>
</evidence>
<evidence type="ECO:0000256" key="12">
    <source>
        <dbReference type="ARBA" id="ARBA00022963"/>
    </source>
</evidence>
<evidence type="ECO:0000256" key="14">
    <source>
        <dbReference type="ARBA" id="ARBA00023136"/>
    </source>
</evidence>
<name>A0A7R9L5W6_9ACAR</name>
<dbReference type="Gene3D" id="3.40.720.10">
    <property type="entry name" value="Alkaline Phosphatase, subunit A"/>
    <property type="match status" value="2"/>
</dbReference>
<evidence type="ECO:0000256" key="7">
    <source>
        <dbReference type="ARBA" id="ARBA00022622"/>
    </source>
</evidence>
<evidence type="ECO:0000256" key="28">
    <source>
        <dbReference type="ARBA" id="ARBA00048234"/>
    </source>
</evidence>
<dbReference type="Proteomes" id="UP000759131">
    <property type="component" value="Unassembled WGS sequence"/>
</dbReference>
<evidence type="ECO:0000256" key="29">
    <source>
        <dbReference type="ARBA" id="ARBA00048703"/>
    </source>
</evidence>
<evidence type="ECO:0000256" key="21">
    <source>
        <dbReference type="ARBA" id="ARBA00047290"/>
    </source>
</evidence>
<comment type="catalytic activity">
    <reaction evidence="21">
        <text>1-dodecanoyl-sn-glycero-3-phosphocholine + H2O = 1-dodecanoyl-sn-glycerol + phosphocholine + H(+)</text>
        <dbReference type="Rhea" id="RHEA:41127"/>
        <dbReference type="ChEBI" id="CHEBI:15377"/>
        <dbReference type="ChEBI" id="CHEBI:15378"/>
        <dbReference type="ChEBI" id="CHEBI:74966"/>
        <dbReference type="ChEBI" id="CHEBI:75529"/>
        <dbReference type="ChEBI" id="CHEBI:295975"/>
    </reaction>
    <physiologicalReaction direction="left-to-right" evidence="21">
        <dbReference type="Rhea" id="RHEA:41128"/>
    </physiologicalReaction>
</comment>
<evidence type="ECO:0000256" key="11">
    <source>
        <dbReference type="ARBA" id="ARBA00022833"/>
    </source>
</evidence>
<gene>
    <name evidence="33" type="ORF">OSB1V03_LOCUS14863</name>
</gene>
<keyword evidence="17" id="KW-0449">Lipoprotein</keyword>
<evidence type="ECO:0000256" key="18">
    <source>
        <dbReference type="ARBA" id="ARBA00031167"/>
    </source>
</evidence>
<accession>A0A7R9L5W6</accession>
<keyword evidence="34" id="KW-1185">Reference proteome</keyword>
<evidence type="ECO:0000313" key="34">
    <source>
        <dbReference type="Proteomes" id="UP000759131"/>
    </source>
</evidence>
<keyword evidence="15" id="KW-1015">Disulfide bond</keyword>
<evidence type="ECO:0000256" key="23">
    <source>
        <dbReference type="ARBA" id="ARBA00047482"/>
    </source>
</evidence>
<feature type="compositionally biased region" description="Basic and acidic residues" evidence="32">
    <location>
        <begin position="356"/>
        <end position="368"/>
    </location>
</feature>
<organism evidence="33">
    <name type="scientific">Medioppia subpectinata</name>
    <dbReference type="NCBI Taxonomy" id="1979941"/>
    <lineage>
        <taxon>Eukaryota</taxon>
        <taxon>Metazoa</taxon>
        <taxon>Ecdysozoa</taxon>
        <taxon>Arthropoda</taxon>
        <taxon>Chelicerata</taxon>
        <taxon>Arachnida</taxon>
        <taxon>Acari</taxon>
        <taxon>Acariformes</taxon>
        <taxon>Sarcoptiformes</taxon>
        <taxon>Oribatida</taxon>
        <taxon>Brachypylina</taxon>
        <taxon>Oppioidea</taxon>
        <taxon>Oppiidae</taxon>
        <taxon>Medioppia</taxon>
    </lineage>
</organism>
<evidence type="ECO:0000256" key="26">
    <source>
        <dbReference type="ARBA" id="ARBA00047779"/>
    </source>
</evidence>
<evidence type="ECO:0000256" key="20">
    <source>
        <dbReference type="ARBA" id="ARBA00046203"/>
    </source>
</evidence>
<comment type="catalytic activity">
    <reaction evidence="28">
        <text>sphing-4-enine-phosphocholine + H2O = sphing-4-enine + phosphocholine + H(+)</text>
        <dbReference type="Rhea" id="RHEA:41095"/>
        <dbReference type="ChEBI" id="CHEBI:15377"/>
        <dbReference type="ChEBI" id="CHEBI:15378"/>
        <dbReference type="ChEBI" id="CHEBI:57756"/>
        <dbReference type="ChEBI" id="CHEBI:58906"/>
        <dbReference type="ChEBI" id="CHEBI:295975"/>
    </reaction>
    <physiologicalReaction direction="left-to-right" evidence="28">
        <dbReference type="Rhea" id="RHEA:41096"/>
    </physiologicalReaction>
</comment>
<protein>
    <recommendedName>
        <fullName evidence="4">glycerophosphocholine cholinephosphodiesterase</fullName>
        <ecNumber evidence="4">3.1.4.38</ecNumber>
    </recommendedName>
    <alternativeName>
        <fullName evidence="19">Choline-specific glycerophosphodiester phosphodiesterase</fullName>
    </alternativeName>
    <alternativeName>
        <fullName evidence="18">Ectonucleotide pyrophosphatase/phosphodiesterase family member 6</fullName>
    </alternativeName>
</protein>
<feature type="non-terminal residue" evidence="33">
    <location>
        <position position="675"/>
    </location>
</feature>
<comment type="catalytic activity">
    <reaction evidence="25">
        <text>a 1-acyl-sn-glycero-3-phosphocholine + H2O = a 1-acyl-sn-glycerol + phosphocholine + H(+)</text>
        <dbReference type="Rhea" id="RHEA:44720"/>
        <dbReference type="ChEBI" id="CHEBI:15377"/>
        <dbReference type="ChEBI" id="CHEBI:15378"/>
        <dbReference type="ChEBI" id="CHEBI:58168"/>
        <dbReference type="ChEBI" id="CHEBI:64683"/>
        <dbReference type="ChEBI" id="CHEBI:295975"/>
    </reaction>
    <physiologicalReaction direction="left-to-right" evidence="25">
        <dbReference type="Rhea" id="RHEA:44721"/>
    </physiologicalReaction>
</comment>
<dbReference type="GO" id="GO:0098552">
    <property type="term" value="C:side of membrane"/>
    <property type="evidence" value="ECO:0007669"/>
    <property type="project" value="UniProtKB-KW"/>
</dbReference>
<feature type="region of interest" description="Disordered" evidence="32">
    <location>
        <begin position="342"/>
        <end position="401"/>
    </location>
</feature>
<dbReference type="Gene3D" id="3.30.1360.180">
    <property type="match status" value="1"/>
</dbReference>
<dbReference type="EMBL" id="OC869283">
    <property type="protein sequence ID" value="CAD7634467.1"/>
    <property type="molecule type" value="Genomic_DNA"/>
</dbReference>
<evidence type="ECO:0000256" key="31">
    <source>
        <dbReference type="ARBA" id="ARBA00049320"/>
    </source>
</evidence>
<keyword evidence="13" id="KW-0443">Lipid metabolism</keyword>
<evidence type="ECO:0000256" key="30">
    <source>
        <dbReference type="ARBA" id="ARBA00049092"/>
    </source>
</evidence>
<dbReference type="PANTHER" id="PTHR10151">
    <property type="entry name" value="ECTONUCLEOTIDE PYROPHOSPHATASE/PHOSPHODIESTERASE"/>
    <property type="match status" value="1"/>
</dbReference>
<evidence type="ECO:0000256" key="4">
    <source>
        <dbReference type="ARBA" id="ARBA00012318"/>
    </source>
</evidence>
<comment type="catalytic activity">
    <reaction evidence="30">
        <text>1-(9Z,12Z)-octadecadienoyl-sn-glycero-3-phosphocholine + H2O = 1-(9Z,12Z-octadecadienoyl)-sn-glycerol + phosphocholine + H(+)</text>
        <dbReference type="Rhea" id="RHEA:41115"/>
        <dbReference type="ChEBI" id="CHEBI:15377"/>
        <dbReference type="ChEBI" id="CHEBI:15378"/>
        <dbReference type="ChEBI" id="CHEBI:28733"/>
        <dbReference type="ChEBI" id="CHEBI:75561"/>
        <dbReference type="ChEBI" id="CHEBI:295975"/>
    </reaction>
    <physiologicalReaction direction="left-to-right" evidence="30">
        <dbReference type="Rhea" id="RHEA:41116"/>
    </physiologicalReaction>
</comment>
<proteinExistence type="inferred from homology"/>
<comment type="catalytic activity">
    <reaction evidence="27">
        <text>1-hexadecanoyl-sn-glycero-3-phosphocholine + H2O = 1-hexadecanoyl-sn-glycerol + phosphocholine + H(+)</text>
        <dbReference type="Rhea" id="RHEA:41119"/>
        <dbReference type="ChEBI" id="CHEBI:15377"/>
        <dbReference type="ChEBI" id="CHEBI:15378"/>
        <dbReference type="ChEBI" id="CHEBI:72998"/>
        <dbReference type="ChEBI" id="CHEBI:75542"/>
        <dbReference type="ChEBI" id="CHEBI:295975"/>
    </reaction>
    <physiologicalReaction direction="left-to-right" evidence="27">
        <dbReference type="Rhea" id="RHEA:41120"/>
    </physiologicalReaction>
</comment>
<evidence type="ECO:0000256" key="25">
    <source>
        <dbReference type="ARBA" id="ARBA00047600"/>
    </source>
</evidence>
<comment type="function">
    <text evidence="20">Choline-specific glycerophosphodiesterase that hydrolyzes glycerophosphocholine (GPC) and lysophosphatidylcholine (LPC) and contributes to supplying choline to the cells. Has a preference for LPC with short (12:0 and 14:0) or polyunsaturated (18:2 and 20:4) fatty acids. In vitro, hydrolyzes only choline-containing lysophospholipids, such as sphingosylphosphorylcholine (SPC), platelet-activating factor (PAF) and lysoPAF, but not other lysophospholipids.</text>
</comment>
<dbReference type="EC" id="3.1.4.38" evidence="4"/>
<dbReference type="InterPro" id="IPR017850">
    <property type="entry name" value="Alkaline_phosphatase_core_sf"/>
</dbReference>
<keyword evidence="6" id="KW-0597">Phosphoprotein</keyword>
<evidence type="ECO:0000256" key="3">
    <source>
        <dbReference type="ARBA" id="ARBA00010594"/>
    </source>
</evidence>
<dbReference type="Pfam" id="PF01663">
    <property type="entry name" value="Phosphodiest"/>
    <property type="match status" value="2"/>
</dbReference>
<keyword evidence="8" id="KW-0479">Metal-binding</keyword>
<comment type="catalytic activity">
    <reaction evidence="31">
        <text>1-(5Z,8Z,11Z,14Z-eicosatetraenoyl)-sn-glycero-3-phosphocholine + H2O = 1-(5Z,8Z,11Z,14Z-eicosatetraenoyl)-sn-glycerol + phosphocholine + H(+)</text>
        <dbReference type="Rhea" id="RHEA:41003"/>
        <dbReference type="ChEBI" id="CHEBI:15377"/>
        <dbReference type="ChEBI" id="CHEBI:15378"/>
        <dbReference type="ChEBI" id="CHEBI:34071"/>
        <dbReference type="ChEBI" id="CHEBI:74344"/>
        <dbReference type="ChEBI" id="CHEBI:295975"/>
    </reaction>
    <physiologicalReaction direction="left-to-right" evidence="31">
        <dbReference type="Rhea" id="RHEA:41004"/>
    </physiologicalReaction>
</comment>
<comment type="similarity">
    <text evidence="3">Belongs to the nucleotide pyrophosphatase/phosphodiesterase family.</text>
</comment>
<dbReference type="GO" id="GO:0005886">
    <property type="term" value="C:plasma membrane"/>
    <property type="evidence" value="ECO:0007669"/>
    <property type="project" value="UniProtKB-SubCell"/>
</dbReference>
<evidence type="ECO:0000256" key="10">
    <source>
        <dbReference type="ARBA" id="ARBA00022801"/>
    </source>
</evidence>